<dbReference type="GO" id="GO:0005507">
    <property type="term" value="F:copper ion binding"/>
    <property type="evidence" value="ECO:0007669"/>
    <property type="project" value="TreeGrafter"/>
</dbReference>
<evidence type="ECO:0000256" key="2">
    <source>
        <dbReference type="ARBA" id="ARBA00007353"/>
    </source>
</evidence>
<dbReference type="Gene3D" id="3.60.140.10">
    <property type="entry name" value="CNF1/YfiH-like putative cysteine hydrolases"/>
    <property type="match status" value="1"/>
</dbReference>
<dbReference type="Pfam" id="PF02578">
    <property type="entry name" value="Cu-oxidase_4"/>
    <property type="match status" value="1"/>
</dbReference>
<dbReference type="EMBL" id="UINC01000851">
    <property type="protein sequence ID" value="SUZ62155.1"/>
    <property type="molecule type" value="Genomic_DNA"/>
</dbReference>
<dbReference type="InterPro" id="IPR038371">
    <property type="entry name" value="Cu_polyphenol_OxRdtase_sf"/>
</dbReference>
<dbReference type="SUPFAM" id="SSF64438">
    <property type="entry name" value="CNF1/YfiH-like putative cysteine hydrolases"/>
    <property type="match status" value="1"/>
</dbReference>
<organism evidence="10">
    <name type="scientific">marine metagenome</name>
    <dbReference type="NCBI Taxonomy" id="408172"/>
    <lineage>
        <taxon>unclassified sequences</taxon>
        <taxon>metagenomes</taxon>
        <taxon>ecological metagenomes</taxon>
    </lineage>
</organism>
<accession>A0A381P5D5</accession>
<dbReference type="PANTHER" id="PTHR30616">
    <property type="entry name" value="UNCHARACTERIZED PROTEIN YFIH"/>
    <property type="match status" value="1"/>
</dbReference>
<gene>
    <name evidence="10" type="ORF">METZ01_LOCUS15009</name>
</gene>
<dbReference type="GO" id="GO:0016787">
    <property type="term" value="F:hydrolase activity"/>
    <property type="evidence" value="ECO:0007669"/>
    <property type="project" value="UniProtKB-KW"/>
</dbReference>
<evidence type="ECO:0000256" key="4">
    <source>
        <dbReference type="ARBA" id="ARBA00022723"/>
    </source>
</evidence>
<comment type="catalytic activity">
    <reaction evidence="9">
        <text>S-methyl-5'-thioadenosine + phosphate = 5-(methylsulfanyl)-alpha-D-ribose 1-phosphate + adenine</text>
        <dbReference type="Rhea" id="RHEA:11852"/>
        <dbReference type="ChEBI" id="CHEBI:16708"/>
        <dbReference type="ChEBI" id="CHEBI:17509"/>
        <dbReference type="ChEBI" id="CHEBI:43474"/>
        <dbReference type="ChEBI" id="CHEBI:58533"/>
        <dbReference type="EC" id="2.4.2.28"/>
    </reaction>
    <physiologicalReaction direction="left-to-right" evidence="9">
        <dbReference type="Rhea" id="RHEA:11853"/>
    </physiologicalReaction>
</comment>
<dbReference type="PANTHER" id="PTHR30616:SF2">
    <property type="entry name" value="PURINE NUCLEOSIDE PHOSPHORYLASE LACC1"/>
    <property type="match status" value="1"/>
</dbReference>
<keyword evidence="5" id="KW-0378">Hydrolase</keyword>
<evidence type="ECO:0008006" key="11">
    <source>
        <dbReference type="Google" id="ProtNLM"/>
    </source>
</evidence>
<dbReference type="GO" id="GO:0017061">
    <property type="term" value="F:S-methyl-5-thioadenosine phosphorylase activity"/>
    <property type="evidence" value="ECO:0007669"/>
    <property type="project" value="UniProtKB-EC"/>
</dbReference>
<comment type="catalytic activity">
    <reaction evidence="1">
        <text>inosine + phosphate = alpha-D-ribose 1-phosphate + hypoxanthine</text>
        <dbReference type="Rhea" id="RHEA:27646"/>
        <dbReference type="ChEBI" id="CHEBI:17368"/>
        <dbReference type="ChEBI" id="CHEBI:17596"/>
        <dbReference type="ChEBI" id="CHEBI:43474"/>
        <dbReference type="ChEBI" id="CHEBI:57720"/>
        <dbReference type="EC" id="2.4.2.1"/>
    </reaction>
    <physiologicalReaction direction="left-to-right" evidence="1">
        <dbReference type="Rhea" id="RHEA:27647"/>
    </physiologicalReaction>
</comment>
<evidence type="ECO:0000313" key="10">
    <source>
        <dbReference type="EMBL" id="SUZ62155.1"/>
    </source>
</evidence>
<name>A0A381P5D5_9ZZZZ</name>
<evidence type="ECO:0000256" key="9">
    <source>
        <dbReference type="ARBA" id="ARBA00049893"/>
    </source>
</evidence>
<sequence length="216" mass="24348">MLTKAYFERHSSELRESKSLEDFVGSKLGVPIVWLDQVHGSKVESVHASTEDLINACDGLYTEEENIALAIKTADCLPLILSSKEGTELSALHVGWKGLQKGIVENAILNFKCVTENLVAWLAPCISSENYEVGEDVHTSFVNSDSQSISSFIPSSDNGKWLFSLKQECIRRLQRLGIEVISNQFCTFKDEDLFYSYRKNASSKRMVTLTWRKNEK</sequence>
<dbReference type="NCBIfam" id="TIGR00726">
    <property type="entry name" value="peptidoglycan editing factor PgeF"/>
    <property type="match status" value="1"/>
</dbReference>
<protein>
    <recommendedName>
        <fullName evidence="11">Purine nucleoside phosphorylase</fullName>
    </recommendedName>
</protein>
<comment type="similarity">
    <text evidence="2">Belongs to the purine nucleoside phosphorylase YfiH/LACC1 family.</text>
</comment>
<keyword evidence="3" id="KW-0808">Transferase</keyword>
<reference evidence="10" key="1">
    <citation type="submission" date="2018-05" db="EMBL/GenBank/DDBJ databases">
        <authorList>
            <person name="Lanie J.A."/>
            <person name="Ng W.-L."/>
            <person name="Kazmierczak K.M."/>
            <person name="Andrzejewski T.M."/>
            <person name="Davidsen T.M."/>
            <person name="Wayne K.J."/>
            <person name="Tettelin H."/>
            <person name="Glass J.I."/>
            <person name="Rusch D."/>
            <person name="Podicherti R."/>
            <person name="Tsui H.-C.T."/>
            <person name="Winkler M.E."/>
        </authorList>
    </citation>
    <scope>NUCLEOTIDE SEQUENCE</scope>
</reference>
<evidence type="ECO:0000256" key="3">
    <source>
        <dbReference type="ARBA" id="ARBA00022679"/>
    </source>
</evidence>
<dbReference type="InterPro" id="IPR003730">
    <property type="entry name" value="Cu_polyphenol_OxRdtase"/>
</dbReference>
<evidence type="ECO:0000256" key="7">
    <source>
        <dbReference type="ARBA" id="ARBA00047989"/>
    </source>
</evidence>
<keyword evidence="6" id="KW-0862">Zinc</keyword>
<evidence type="ECO:0000256" key="6">
    <source>
        <dbReference type="ARBA" id="ARBA00022833"/>
    </source>
</evidence>
<dbReference type="CDD" id="cd16833">
    <property type="entry name" value="YfiH"/>
    <property type="match status" value="1"/>
</dbReference>
<comment type="catalytic activity">
    <reaction evidence="8">
        <text>adenosine + phosphate = alpha-D-ribose 1-phosphate + adenine</text>
        <dbReference type="Rhea" id="RHEA:27642"/>
        <dbReference type="ChEBI" id="CHEBI:16335"/>
        <dbReference type="ChEBI" id="CHEBI:16708"/>
        <dbReference type="ChEBI" id="CHEBI:43474"/>
        <dbReference type="ChEBI" id="CHEBI:57720"/>
        <dbReference type="EC" id="2.4.2.1"/>
    </reaction>
    <physiologicalReaction direction="left-to-right" evidence="8">
        <dbReference type="Rhea" id="RHEA:27643"/>
    </physiologicalReaction>
</comment>
<comment type="catalytic activity">
    <reaction evidence="7">
        <text>adenosine + H2O + H(+) = inosine + NH4(+)</text>
        <dbReference type="Rhea" id="RHEA:24408"/>
        <dbReference type="ChEBI" id="CHEBI:15377"/>
        <dbReference type="ChEBI" id="CHEBI:15378"/>
        <dbReference type="ChEBI" id="CHEBI:16335"/>
        <dbReference type="ChEBI" id="CHEBI:17596"/>
        <dbReference type="ChEBI" id="CHEBI:28938"/>
        <dbReference type="EC" id="3.5.4.4"/>
    </reaction>
    <physiologicalReaction direction="left-to-right" evidence="7">
        <dbReference type="Rhea" id="RHEA:24409"/>
    </physiologicalReaction>
</comment>
<evidence type="ECO:0000256" key="5">
    <source>
        <dbReference type="ARBA" id="ARBA00022801"/>
    </source>
</evidence>
<evidence type="ECO:0000256" key="1">
    <source>
        <dbReference type="ARBA" id="ARBA00000553"/>
    </source>
</evidence>
<evidence type="ECO:0000256" key="8">
    <source>
        <dbReference type="ARBA" id="ARBA00048968"/>
    </source>
</evidence>
<dbReference type="AlphaFoldDB" id="A0A381P5D5"/>
<keyword evidence="4" id="KW-0479">Metal-binding</keyword>
<proteinExistence type="inferred from homology"/>
<dbReference type="InterPro" id="IPR011324">
    <property type="entry name" value="Cytotoxic_necrot_fac-like_cat"/>
</dbReference>